<accession>A0A6A5SR34</accession>
<feature type="signal peptide" evidence="1">
    <location>
        <begin position="1"/>
        <end position="16"/>
    </location>
</feature>
<dbReference type="Gene3D" id="2.40.70.10">
    <property type="entry name" value="Acid Proteases"/>
    <property type="match status" value="1"/>
</dbReference>
<sequence length="279" mass="31201">MFPNIIFAALPLLARATYLDDSLLQKPLQDSRPHSRPERVVPLTLDSHLHYTFPSLSSSDNTTPLPFELIQDLRTWSSEFCLDTINIPLDLSVPGTITYTYSSPDSAPAPLTRPKITSHMSWVTSRSWKLGERIPLGTVGVRKGGMIAMEAQAARLDLRTPFIYVPTGIWDVLVQAARPERLPVDREEDTVVDCESKGVFPDIVFGLNEDGEEKEYAENVDELVVRPEQYVVETAEGKCVLLVRNAESCDDGEIVLGWAAIRGREFVLDWTKGRIGFGR</sequence>
<dbReference type="OrthoDB" id="3747338at2759"/>
<dbReference type="InterPro" id="IPR021109">
    <property type="entry name" value="Peptidase_aspartic_dom_sf"/>
</dbReference>
<gene>
    <name evidence="3" type="ORF">EJ02DRAFT_348606</name>
</gene>
<dbReference type="SUPFAM" id="SSF50630">
    <property type="entry name" value="Acid proteases"/>
    <property type="match status" value="1"/>
</dbReference>
<evidence type="ECO:0000259" key="2">
    <source>
        <dbReference type="Pfam" id="PF00026"/>
    </source>
</evidence>
<evidence type="ECO:0000256" key="1">
    <source>
        <dbReference type="SAM" id="SignalP"/>
    </source>
</evidence>
<keyword evidence="4" id="KW-1185">Reference proteome</keyword>
<name>A0A6A5SR34_9PLEO</name>
<dbReference type="Proteomes" id="UP000800038">
    <property type="component" value="Unassembled WGS sequence"/>
</dbReference>
<dbReference type="EMBL" id="ML976053">
    <property type="protein sequence ID" value="KAF1941066.1"/>
    <property type="molecule type" value="Genomic_DNA"/>
</dbReference>
<protein>
    <recommendedName>
        <fullName evidence="2">Peptidase A1 domain-containing protein</fullName>
    </recommendedName>
</protein>
<evidence type="ECO:0000313" key="3">
    <source>
        <dbReference type="EMBL" id="KAF1941066.1"/>
    </source>
</evidence>
<keyword evidence="1" id="KW-0732">Signal</keyword>
<dbReference type="AlphaFoldDB" id="A0A6A5SR34"/>
<evidence type="ECO:0000313" key="4">
    <source>
        <dbReference type="Proteomes" id="UP000800038"/>
    </source>
</evidence>
<dbReference type="Pfam" id="PF00026">
    <property type="entry name" value="Asp"/>
    <property type="match status" value="1"/>
</dbReference>
<dbReference type="InterPro" id="IPR033121">
    <property type="entry name" value="PEPTIDASE_A1"/>
</dbReference>
<proteinExistence type="predicted"/>
<feature type="chain" id="PRO_5025624185" description="Peptidase A1 domain-containing protein" evidence="1">
    <location>
        <begin position="17"/>
        <end position="279"/>
    </location>
</feature>
<organism evidence="3 4">
    <name type="scientific">Clathrospora elynae</name>
    <dbReference type="NCBI Taxonomy" id="706981"/>
    <lineage>
        <taxon>Eukaryota</taxon>
        <taxon>Fungi</taxon>
        <taxon>Dikarya</taxon>
        <taxon>Ascomycota</taxon>
        <taxon>Pezizomycotina</taxon>
        <taxon>Dothideomycetes</taxon>
        <taxon>Pleosporomycetidae</taxon>
        <taxon>Pleosporales</taxon>
        <taxon>Diademaceae</taxon>
        <taxon>Clathrospora</taxon>
    </lineage>
</organism>
<feature type="domain" description="Peptidase A1" evidence="2">
    <location>
        <begin position="133"/>
        <end position="278"/>
    </location>
</feature>
<reference evidence="3" key="1">
    <citation type="journal article" date="2020" name="Stud. Mycol.">
        <title>101 Dothideomycetes genomes: a test case for predicting lifestyles and emergence of pathogens.</title>
        <authorList>
            <person name="Haridas S."/>
            <person name="Albert R."/>
            <person name="Binder M."/>
            <person name="Bloem J."/>
            <person name="Labutti K."/>
            <person name="Salamov A."/>
            <person name="Andreopoulos B."/>
            <person name="Baker S."/>
            <person name="Barry K."/>
            <person name="Bills G."/>
            <person name="Bluhm B."/>
            <person name="Cannon C."/>
            <person name="Castanera R."/>
            <person name="Culley D."/>
            <person name="Daum C."/>
            <person name="Ezra D."/>
            <person name="Gonzalez J."/>
            <person name="Henrissat B."/>
            <person name="Kuo A."/>
            <person name="Liang C."/>
            <person name="Lipzen A."/>
            <person name="Lutzoni F."/>
            <person name="Magnuson J."/>
            <person name="Mondo S."/>
            <person name="Nolan M."/>
            <person name="Ohm R."/>
            <person name="Pangilinan J."/>
            <person name="Park H.-J."/>
            <person name="Ramirez L."/>
            <person name="Alfaro M."/>
            <person name="Sun H."/>
            <person name="Tritt A."/>
            <person name="Yoshinaga Y."/>
            <person name="Zwiers L.-H."/>
            <person name="Turgeon B."/>
            <person name="Goodwin S."/>
            <person name="Spatafora J."/>
            <person name="Crous P."/>
            <person name="Grigoriev I."/>
        </authorList>
    </citation>
    <scope>NUCLEOTIDE SEQUENCE</scope>
    <source>
        <strain evidence="3">CBS 161.51</strain>
    </source>
</reference>